<feature type="domain" description="F-box" evidence="1">
    <location>
        <begin position="4"/>
        <end position="53"/>
    </location>
</feature>
<proteinExistence type="predicted"/>
<gene>
    <name evidence="2" type="primary">Dsim\GD28512</name>
    <name evidence="2" type="ORF">Dsimw501_GD28512</name>
</gene>
<name>A0A0J9RXM1_DROSI</name>
<reference evidence="2" key="1">
    <citation type="journal article" date="2013" name="Genome Res.">
        <title>A second-generation assembly of the Drosophila simulans genome provides new insights into patterns of lineage-specific divergence.</title>
        <authorList>
            <person name="Hu T.T."/>
            <person name="Eisen M.B."/>
            <person name="Thornton K.R."/>
            <person name="Andolfatto P."/>
        </authorList>
    </citation>
    <scope>NUCLEOTIDE SEQUENCE [LARGE SCALE GENOMIC DNA]</scope>
    <source>
        <strain evidence="2">W501</strain>
    </source>
</reference>
<accession>A0A0J9RXM1</accession>
<dbReference type="Gene3D" id="3.80.10.10">
    <property type="entry name" value="Ribonuclease Inhibitor"/>
    <property type="match status" value="1"/>
</dbReference>
<protein>
    <submittedName>
        <fullName evidence="2">Uncharacterized protein, isoform B</fullName>
    </submittedName>
</protein>
<sequence>MDNPRSITDLPIEVLDLIFKHLIYMNYKVELAKVHKKLTEAFAYHSKNEFRTLKVTRWFSDESFLLIIRECGHTTEELVFDRSCAFWNDILIEAVTKYCTNLKSFKAVLYRTDSDQIFSFLEKIKKILLSVSLEQRERFPLEILKVVGEMTQLKELSVKGYIDENAFHSVYEIQKLVALEKLNIEHHYYLDKPDVNILRICSSLNKLRELTINNVHIMSCEEPYSKIWAELESLKLIICALTPGIPDCPNLKVLDIHYLRKSEGYILKFILKNGRNLTTLYERCHPPIDANGFLQLLRGCPNLRYLYTPLEYIKLYAAYVSTIVDILRENEVTRENPFKLVVCRRIKWKWFRRLLRRTPNAELISLYLAEE</sequence>
<dbReference type="Proteomes" id="UP000035880">
    <property type="component" value="Chromosome 3L"/>
</dbReference>
<dbReference type="PROSITE" id="PS50181">
    <property type="entry name" value="FBOX"/>
    <property type="match status" value="1"/>
</dbReference>
<dbReference type="AlphaFoldDB" id="A0A0J9RXM1"/>
<evidence type="ECO:0000313" key="2">
    <source>
        <dbReference type="EMBL" id="KMZ00358.1"/>
    </source>
</evidence>
<organism evidence="2">
    <name type="scientific">Drosophila simulans</name>
    <name type="common">Fruit fly</name>
    <dbReference type="NCBI Taxonomy" id="7240"/>
    <lineage>
        <taxon>Eukaryota</taxon>
        <taxon>Metazoa</taxon>
        <taxon>Ecdysozoa</taxon>
        <taxon>Arthropoda</taxon>
        <taxon>Hexapoda</taxon>
        <taxon>Insecta</taxon>
        <taxon>Pterygota</taxon>
        <taxon>Neoptera</taxon>
        <taxon>Endopterygota</taxon>
        <taxon>Diptera</taxon>
        <taxon>Brachycera</taxon>
        <taxon>Muscomorpha</taxon>
        <taxon>Ephydroidea</taxon>
        <taxon>Drosophilidae</taxon>
        <taxon>Drosophila</taxon>
        <taxon>Sophophora</taxon>
    </lineage>
</organism>
<dbReference type="InterPro" id="IPR032675">
    <property type="entry name" value="LRR_dom_sf"/>
</dbReference>
<dbReference type="OrthoDB" id="7860491at2759"/>
<dbReference type="SUPFAM" id="SSF52047">
    <property type="entry name" value="RNI-like"/>
    <property type="match status" value="1"/>
</dbReference>
<reference evidence="2" key="3">
    <citation type="submission" date="2015-04" db="EMBL/GenBank/DDBJ databases">
        <authorList>
            <consortium name="FlyBase"/>
        </authorList>
    </citation>
    <scope>NUCLEOTIDE SEQUENCE</scope>
    <source>
        <strain evidence="2">W501</strain>
    </source>
</reference>
<reference evidence="2" key="2">
    <citation type="submission" date="2014-06" db="EMBL/GenBank/DDBJ databases">
        <authorList>
            <person name="Hu T."/>
            <person name="Eisen M.B."/>
            <person name="Thornton K.R."/>
            <person name="Andolfatto P."/>
        </authorList>
    </citation>
    <scope>NUCLEOTIDE SEQUENCE</scope>
    <source>
        <strain evidence="2">W501</strain>
    </source>
</reference>
<evidence type="ECO:0000259" key="1">
    <source>
        <dbReference type="PROSITE" id="PS50181"/>
    </source>
</evidence>
<dbReference type="InterPro" id="IPR001810">
    <property type="entry name" value="F-box_dom"/>
</dbReference>
<dbReference type="Bgee" id="FBgn0269802">
    <property type="expression patterns" value="Expressed in female reproductive system and 3 other cell types or tissues"/>
</dbReference>
<dbReference type="EMBL" id="CM002912">
    <property type="protein sequence ID" value="KMZ00358.1"/>
    <property type="molecule type" value="Genomic_DNA"/>
</dbReference>